<evidence type="ECO:0000313" key="4">
    <source>
        <dbReference type="Proteomes" id="UP000193495"/>
    </source>
</evidence>
<organism evidence="3 4">
    <name type="scientific">Limimaricola soesokkakensis</name>
    <dbReference type="NCBI Taxonomy" id="1343159"/>
    <lineage>
        <taxon>Bacteria</taxon>
        <taxon>Pseudomonadati</taxon>
        <taxon>Pseudomonadota</taxon>
        <taxon>Alphaproteobacteria</taxon>
        <taxon>Rhodobacterales</taxon>
        <taxon>Paracoccaceae</taxon>
        <taxon>Limimaricola</taxon>
    </lineage>
</organism>
<dbReference type="AlphaFoldDB" id="A0A1X6ZMU5"/>
<dbReference type="EMBL" id="FWFY01000008">
    <property type="protein sequence ID" value="SLN55664.1"/>
    <property type="molecule type" value="Genomic_DNA"/>
</dbReference>
<dbReference type="GO" id="GO:0016746">
    <property type="term" value="F:acyltransferase activity"/>
    <property type="evidence" value="ECO:0007669"/>
    <property type="project" value="UniProtKB-KW"/>
</dbReference>
<dbReference type="OrthoDB" id="152799at2"/>
<name>A0A1X6ZMU5_9RHOB</name>
<dbReference type="RefSeq" id="WP_085896953.1">
    <property type="nucleotide sequence ID" value="NZ_FWFY01000008.1"/>
</dbReference>
<dbReference type="CDD" id="cd06551">
    <property type="entry name" value="LPLAT"/>
    <property type="match status" value="1"/>
</dbReference>
<gene>
    <name evidence="2" type="ORF">CLV79_107110</name>
    <name evidence="3" type="ORF">LOS8367_02630</name>
</gene>
<proteinExistence type="predicted"/>
<keyword evidence="2" id="KW-0012">Acyltransferase</keyword>
<reference evidence="3 4" key="1">
    <citation type="submission" date="2017-03" db="EMBL/GenBank/DDBJ databases">
        <authorList>
            <person name="Afonso C.L."/>
            <person name="Miller P.J."/>
            <person name="Scott M.A."/>
            <person name="Spackman E."/>
            <person name="Goraichik I."/>
            <person name="Dimitrov K.M."/>
            <person name="Suarez D.L."/>
            <person name="Swayne D.E."/>
        </authorList>
    </citation>
    <scope>NUCLEOTIDE SEQUENCE [LARGE SCALE GENOMIC DNA]</scope>
    <source>
        <strain evidence="3 4">CECT 8367</strain>
    </source>
</reference>
<keyword evidence="2" id="KW-0808">Transferase</keyword>
<evidence type="ECO:0000313" key="3">
    <source>
        <dbReference type="EMBL" id="SLN55664.1"/>
    </source>
</evidence>
<keyword evidence="5" id="KW-1185">Reference proteome</keyword>
<dbReference type="Proteomes" id="UP000240624">
    <property type="component" value="Unassembled WGS sequence"/>
</dbReference>
<evidence type="ECO:0000313" key="2">
    <source>
        <dbReference type="EMBL" id="PSK85880.1"/>
    </source>
</evidence>
<reference evidence="2 5" key="2">
    <citation type="submission" date="2018-03" db="EMBL/GenBank/DDBJ databases">
        <title>Genomic Encyclopedia of Archaeal and Bacterial Type Strains, Phase II (KMG-II): from individual species to whole genera.</title>
        <authorList>
            <person name="Goeker M."/>
        </authorList>
    </citation>
    <scope>NUCLEOTIDE SEQUENCE [LARGE SCALE GENOMIC DNA]</scope>
    <source>
        <strain evidence="2 5">DSM 29956</strain>
    </source>
</reference>
<accession>A0A1X6ZMU5</accession>
<protein>
    <submittedName>
        <fullName evidence="2">1-acyl-sn-glycerol-3-phosphate acyltransferase</fullName>
    </submittedName>
</protein>
<dbReference type="EMBL" id="PYGB01000007">
    <property type="protein sequence ID" value="PSK85880.1"/>
    <property type="molecule type" value="Genomic_DNA"/>
</dbReference>
<dbReference type="InterPro" id="IPR002123">
    <property type="entry name" value="Plipid/glycerol_acylTrfase"/>
</dbReference>
<dbReference type="Proteomes" id="UP000193495">
    <property type="component" value="Unassembled WGS sequence"/>
</dbReference>
<evidence type="ECO:0000259" key="1">
    <source>
        <dbReference type="SMART" id="SM00563"/>
    </source>
</evidence>
<sequence length="260" mass="28245">MSRPSDPEAARSPRMAGFFAGVMRRQLARQFRAVRIARPGLPALDPARPVMVVTNHPSWWDPAVFIALHDRLFPGRTGFGPIEAAMLEKYPFMARIGLFGVEEGSRGAAGFLRVAGRIVSRPDRVLWITAQGRFADPRERPLALRPGAAHLMARHPDLVALPLVLEYPFWSEKRPEALLRFGAPLAARAGEPVAALAARLEAALTETCDGLAARAVARDASAFDMVLGGARGTGGVYGLWQRGRAVLTGRRFVPDHGEEG</sequence>
<evidence type="ECO:0000313" key="5">
    <source>
        <dbReference type="Proteomes" id="UP000240624"/>
    </source>
</evidence>
<feature type="domain" description="Phospholipid/glycerol acyltransferase" evidence="1">
    <location>
        <begin position="50"/>
        <end position="168"/>
    </location>
</feature>
<dbReference type="SMART" id="SM00563">
    <property type="entry name" value="PlsC"/>
    <property type="match status" value="1"/>
</dbReference>